<keyword evidence="7" id="KW-0418">Kinase</keyword>
<organism evidence="9 10">
    <name type="scientific">Candidatus Kutchimonas denitrificans</name>
    <dbReference type="NCBI Taxonomy" id="3056748"/>
    <lineage>
        <taxon>Bacteria</taxon>
        <taxon>Pseudomonadati</taxon>
        <taxon>Gemmatimonadota</taxon>
        <taxon>Gemmatimonadia</taxon>
        <taxon>Candidatus Palauibacterales</taxon>
        <taxon>Candidatus Palauibacteraceae</taxon>
        <taxon>Candidatus Kutchimonas</taxon>
    </lineage>
</organism>
<dbReference type="EMBL" id="JAACAK010000091">
    <property type="protein sequence ID" value="NIR75698.1"/>
    <property type="molecule type" value="Genomic_DNA"/>
</dbReference>
<proteinExistence type="predicted"/>
<evidence type="ECO:0000259" key="8">
    <source>
        <dbReference type="PROSITE" id="PS51101"/>
    </source>
</evidence>
<reference evidence="9 10" key="1">
    <citation type="submission" date="2020-01" db="EMBL/GenBank/DDBJ databases">
        <title>Genomes assembled from Gulf of Kutch pelagic sediment metagenomes.</title>
        <authorList>
            <person name="Chandrashekar M."/>
            <person name="Mahajan M.S."/>
            <person name="Dave K.J."/>
            <person name="Vatsa P."/>
            <person name="Nathani N.M."/>
        </authorList>
    </citation>
    <scope>NUCLEOTIDE SEQUENCE [LARGE SCALE GENOMIC DNA]</scope>
    <source>
        <strain evidence="9">KS3-K002</strain>
    </source>
</reference>
<dbReference type="GO" id="GO:0009401">
    <property type="term" value="P:phosphoenolpyruvate-dependent sugar phosphotransferase system"/>
    <property type="evidence" value="ECO:0007669"/>
    <property type="project" value="UniProtKB-KW"/>
</dbReference>
<keyword evidence="5" id="KW-0808">Transferase</keyword>
<evidence type="ECO:0000256" key="4">
    <source>
        <dbReference type="ARBA" id="ARBA00022597"/>
    </source>
</evidence>
<dbReference type="GO" id="GO:0005737">
    <property type="term" value="C:cytoplasm"/>
    <property type="evidence" value="ECO:0007669"/>
    <property type="project" value="UniProtKB-SubCell"/>
</dbReference>
<gene>
    <name evidence="9" type="ORF">GWO12_11400</name>
</gene>
<dbReference type="InterPro" id="IPR036667">
    <property type="entry name" value="PTS_IIB_sorbose-sp_sf"/>
</dbReference>
<dbReference type="GO" id="GO:0008982">
    <property type="term" value="F:protein-N(PI)-phosphohistidine-sugar phosphotransferase activity"/>
    <property type="evidence" value="ECO:0007669"/>
    <property type="project" value="InterPro"/>
</dbReference>
<dbReference type="SUPFAM" id="SSF52728">
    <property type="entry name" value="PTS IIb component"/>
    <property type="match status" value="1"/>
</dbReference>
<comment type="subcellular location">
    <subcellularLocation>
        <location evidence="1">Cytoplasm</location>
    </subcellularLocation>
</comment>
<accession>A0AAE4Z8N5</accession>
<evidence type="ECO:0000313" key="10">
    <source>
        <dbReference type="Proteomes" id="UP000702544"/>
    </source>
</evidence>
<evidence type="ECO:0000256" key="5">
    <source>
        <dbReference type="ARBA" id="ARBA00022679"/>
    </source>
</evidence>
<feature type="domain" description="PTS EIIB type-4" evidence="8">
    <location>
        <begin position="1"/>
        <end position="165"/>
    </location>
</feature>
<dbReference type="PROSITE" id="PS51101">
    <property type="entry name" value="PTS_EIIB_TYPE_4"/>
    <property type="match status" value="1"/>
</dbReference>
<sequence length="165" mass="18216">MPILLCRVDDRLIHGQVVVGWGAKLGIDYIAVVDDDLAASEWEQELYRAGLPDEVEARFATVDEAADSISAWKADDSRGFILTRDIGTMRRLAERGALAGIAVNLGGLHDAPGRDRVFPYLYLSDADREELERLRRLEVEVSARDVPSARKVGIDELLDPGADRS</sequence>
<evidence type="ECO:0000256" key="2">
    <source>
        <dbReference type="ARBA" id="ARBA00022448"/>
    </source>
</evidence>
<keyword evidence="2" id="KW-0813">Transport</keyword>
<keyword evidence="3" id="KW-0963">Cytoplasm</keyword>
<comment type="caution">
    <text evidence="9">The sequence shown here is derived from an EMBL/GenBank/DDBJ whole genome shotgun (WGS) entry which is preliminary data.</text>
</comment>
<dbReference type="GO" id="GO:0016301">
    <property type="term" value="F:kinase activity"/>
    <property type="evidence" value="ECO:0007669"/>
    <property type="project" value="UniProtKB-KW"/>
</dbReference>
<dbReference type="InterPro" id="IPR004720">
    <property type="entry name" value="PTS_IIB_sorbose-sp"/>
</dbReference>
<protein>
    <submittedName>
        <fullName evidence="9">PTS sugar transporter subunit IIB</fullName>
    </submittedName>
</protein>
<dbReference type="Pfam" id="PF03830">
    <property type="entry name" value="PTSIIB_sorb"/>
    <property type="match status" value="1"/>
</dbReference>
<evidence type="ECO:0000256" key="6">
    <source>
        <dbReference type="ARBA" id="ARBA00022683"/>
    </source>
</evidence>
<keyword evidence="4 9" id="KW-0762">Sugar transport</keyword>
<dbReference type="Gene3D" id="3.40.35.10">
    <property type="entry name" value="Phosphotransferase system, sorbose subfamily IIB component"/>
    <property type="match status" value="1"/>
</dbReference>
<evidence type="ECO:0000256" key="1">
    <source>
        <dbReference type="ARBA" id="ARBA00004496"/>
    </source>
</evidence>
<evidence type="ECO:0000256" key="7">
    <source>
        <dbReference type="ARBA" id="ARBA00022777"/>
    </source>
</evidence>
<dbReference type="Proteomes" id="UP000702544">
    <property type="component" value="Unassembled WGS sequence"/>
</dbReference>
<evidence type="ECO:0000313" key="9">
    <source>
        <dbReference type="EMBL" id="NIR75698.1"/>
    </source>
</evidence>
<name>A0AAE4Z8N5_9BACT</name>
<evidence type="ECO:0000256" key="3">
    <source>
        <dbReference type="ARBA" id="ARBA00022490"/>
    </source>
</evidence>
<keyword evidence="6" id="KW-0598">Phosphotransferase system</keyword>
<dbReference type="AlphaFoldDB" id="A0AAE4Z8N5"/>